<keyword evidence="3" id="KW-1185">Reference proteome</keyword>
<evidence type="ECO:0000256" key="1">
    <source>
        <dbReference type="SAM" id="MobiDB-lite"/>
    </source>
</evidence>
<dbReference type="AlphaFoldDB" id="A0AAD6TMR8"/>
<feature type="region of interest" description="Disordered" evidence="1">
    <location>
        <begin position="1"/>
        <end position="21"/>
    </location>
</feature>
<organism evidence="2 3">
    <name type="scientific">Mycena belliarum</name>
    <dbReference type="NCBI Taxonomy" id="1033014"/>
    <lineage>
        <taxon>Eukaryota</taxon>
        <taxon>Fungi</taxon>
        <taxon>Dikarya</taxon>
        <taxon>Basidiomycota</taxon>
        <taxon>Agaricomycotina</taxon>
        <taxon>Agaricomycetes</taxon>
        <taxon>Agaricomycetidae</taxon>
        <taxon>Agaricales</taxon>
        <taxon>Marasmiineae</taxon>
        <taxon>Mycenaceae</taxon>
        <taxon>Mycena</taxon>
    </lineage>
</organism>
<proteinExistence type="predicted"/>
<dbReference type="EMBL" id="JARJCN010000182">
    <property type="protein sequence ID" value="KAJ7065115.1"/>
    <property type="molecule type" value="Genomic_DNA"/>
</dbReference>
<gene>
    <name evidence="2" type="ORF">B0H15DRAFT_958555</name>
</gene>
<sequence length="224" mass="23253">MHGGERNRTGEFSGGGSHGAVDIVRDKGARIRSGIRGVVEQWAAQEQDGRMAARIFPGISDAGVPSFGVFEFAEAQMYFATQLGRPASARLGTSARRVACPPECSYPGATRMPSRYAAIKALSTRCTIASFSPQVAQNIALVGYLCDGYAADLARGGFFAAQTSASSMGNGASVSSPPILTLWAGDEVLGVTPGRNPFAGILRLEAIVRVHTGGGCSGDVESAH</sequence>
<reference evidence="2" key="1">
    <citation type="submission" date="2023-03" db="EMBL/GenBank/DDBJ databases">
        <title>Massive genome expansion in bonnet fungi (Mycena s.s.) driven by repeated elements and novel gene families across ecological guilds.</title>
        <authorList>
            <consortium name="Lawrence Berkeley National Laboratory"/>
            <person name="Harder C.B."/>
            <person name="Miyauchi S."/>
            <person name="Viragh M."/>
            <person name="Kuo A."/>
            <person name="Thoen E."/>
            <person name="Andreopoulos B."/>
            <person name="Lu D."/>
            <person name="Skrede I."/>
            <person name="Drula E."/>
            <person name="Henrissat B."/>
            <person name="Morin E."/>
            <person name="Kohler A."/>
            <person name="Barry K."/>
            <person name="LaButti K."/>
            <person name="Morin E."/>
            <person name="Salamov A."/>
            <person name="Lipzen A."/>
            <person name="Mereny Z."/>
            <person name="Hegedus B."/>
            <person name="Baldrian P."/>
            <person name="Stursova M."/>
            <person name="Weitz H."/>
            <person name="Taylor A."/>
            <person name="Grigoriev I.V."/>
            <person name="Nagy L.G."/>
            <person name="Martin F."/>
            <person name="Kauserud H."/>
        </authorList>
    </citation>
    <scope>NUCLEOTIDE SEQUENCE</scope>
    <source>
        <strain evidence="2">CBHHK173m</strain>
    </source>
</reference>
<evidence type="ECO:0000313" key="3">
    <source>
        <dbReference type="Proteomes" id="UP001222325"/>
    </source>
</evidence>
<evidence type="ECO:0000313" key="2">
    <source>
        <dbReference type="EMBL" id="KAJ7065115.1"/>
    </source>
</evidence>
<protein>
    <submittedName>
        <fullName evidence="2">Uncharacterized protein</fullName>
    </submittedName>
</protein>
<dbReference type="Proteomes" id="UP001222325">
    <property type="component" value="Unassembled WGS sequence"/>
</dbReference>
<name>A0AAD6TMR8_9AGAR</name>
<accession>A0AAD6TMR8</accession>
<comment type="caution">
    <text evidence="2">The sequence shown here is derived from an EMBL/GenBank/DDBJ whole genome shotgun (WGS) entry which is preliminary data.</text>
</comment>